<keyword evidence="2" id="KW-1185">Reference proteome</keyword>
<accession>A0A1H9L983</accession>
<name>A0A1H9L983_9BURK</name>
<gene>
    <name evidence="1" type="ORF">SAMN02982919_01702</name>
</gene>
<sequence>MALVKMTTPLHSIALIAIGPSPNLQASEEFRSGWAQLQRTLPRAAHWVEAIASGSEALYATAMTQGQQLPLADDARVLLLAHAHVILTAGALARLHQALDHNGPHTIIHSCDSGHPPEPAPDYCTLRGLERYQHQLTVKQPLTAPAPDHHVPLATLTTLGTLRHQTHHGKVQHLQAPAAFVHSFADYHQGRREEVLPLIPTHAARVLDVGGGEGGFLQALKQARGCETHLAEYSKQACELASAHVDHVWPGDFFTQSFTGLPHQGQQAFDCITFLDVLEHAVDPSAWLVRARALLSPEGVVVASIPNVGHWGVVADLLEGRWDYCPVGIHCITHLRFFTEQGVQELFAQAGYTIEQCERVQVPCPPQWQQHWAQTPALQVNTASWDTYAFLIRARPVVSHASPISP</sequence>
<evidence type="ECO:0000313" key="2">
    <source>
        <dbReference type="Proteomes" id="UP000199766"/>
    </source>
</evidence>
<dbReference type="GO" id="GO:0008168">
    <property type="term" value="F:methyltransferase activity"/>
    <property type="evidence" value="ECO:0007669"/>
    <property type="project" value="UniProtKB-KW"/>
</dbReference>
<dbReference type="GO" id="GO:0032259">
    <property type="term" value="P:methylation"/>
    <property type="evidence" value="ECO:0007669"/>
    <property type="project" value="UniProtKB-KW"/>
</dbReference>
<dbReference type="OrthoDB" id="9790457at2"/>
<keyword evidence="1" id="KW-0489">Methyltransferase</keyword>
<dbReference type="EMBL" id="FOGD01000004">
    <property type="protein sequence ID" value="SER07930.1"/>
    <property type="molecule type" value="Genomic_DNA"/>
</dbReference>
<dbReference type="Gene3D" id="3.40.50.150">
    <property type="entry name" value="Vaccinia Virus protein VP39"/>
    <property type="match status" value="1"/>
</dbReference>
<dbReference type="PANTHER" id="PTHR43861">
    <property type="entry name" value="TRANS-ACONITATE 2-METHYLTRANSFERASE-RELATED"/>
    <property type="match status" value="1"/>
</dbReference>
<dbReference type="SUPFAM" id="SSF53335">
    <property type="entry name" value="S-adenosyl-L-methionine-dependent methyltransferases"/>
    <property type="match status" value="1"/>
</dbReference>
<dbReference type="STRING" id="180197.SAMN02982919_01702"/>
<dbReference type="CDD" id="cd02440">
    <property type="entry name" value="AdoMet_MTases"/>
    <property type="match status" value="1"/>
</dbReference>
<proteinExistence type="predicted"/>
<protein>
    <submittedName>
        <fullName evidence="1">Methyltransferase domain-containing protein</fullName>
    </submittedName>
</protein>
<reference evidence="1 2" key="1">
    <citation type="submission" date="2016-10" db="EMBL/GenBank/DDBJ databases">
        <authorList>
            <person name="de Groot N.N."/>
        </authorList>
    </citation>
    <scope>NUCLEOTIDE SEQUENCE [LARGE SCALE GENOMIC DNA]</scope>
    <source>
        <strain evidence="1 2">ATCC 35958</strain>
    </source>
</reference>
<dbReference type="Pfam" id="PF13489">
    <property type="entry name" value="Methyltransf_23"/>
    <property type="match status" value="1"/>
</dbReference>
<dbReference type="InterPro" id="IPR029063">
    <property type="entry name" value="SAM-dependent_MTases_sf"/>
</dbReference>
<organism evidence="1 2">
    <name type="scientific">Giesbergeria anulus</name>
    <dbReference type="NCBI Taxonomy" id="180197"/>
    <lineage>
        <taxon>Bacteria</taxon>
        <taxon>Pseudomonadati</taxon>
        <taxon>Pseudomonadota</taxon>
        <taxon>Betaproteobacteria</taxon>
        <taxon>Burkholderiales</taxon>
        <taxon>Comamonadaceae</taxon>
        <taxon>Giesbergeria</taxon>
    </lineage>
</organism>
<keyword evidence="1" id="KW-0808">Transferase</keyword>
<evidence type="ECO:0000313" key="1">
    <source>
        <dbReference type="EMBL" id="SER07930.1"/>
    </source>
</evidence>
<dbReference type="Proteomes" id="UP000199766">
    <property type="component" value="Unassembled WGS sequence"/>
</dbReference>
<dbReference type="AlphaFoldDB" id="A0A1H9L983"/>